<proteinExistence type="inferred from homology"/>
<dbReference type="InterPro" id="IPR058781">
    <property type="entry name" value="HH_AprE-like"/>
</dbReference>
<evidence type="ECO:0000256" key="3">
    <source>
        <dbReference type="ARBA" id="ARBA00022448"/>
    </source>
</evidence>
<protein>
    <recommendedName>
        <fullName evidence="9">Membrane fusion protein (MFP) family protein</fullName>
    </recommendedName>
</protein>
<name>A0A3S6CJL8_ECOLX</name>
<feature type="transmembrane region" description="Helical" evidence="9">
    <location>
        <begin position="61"/>
        <end position="80"/>
    </location>
</feature>
<feature type="coiled-coil region" evidence="10">
    <location>
        <begin position="136"/>
        <end position="165"/>
    </location>
</feature>
<dbReference type="GO" id="GO:0005886">
    <property type="term" value="C:plasma membrane"/>
    <property type="evidence" value="ECO:0007669"/>
    <property type="project" value="UniProtKB-SubCell"/>
</dbReference>
<keyword evidence="7 9" id="KW-1133">Transmembrane helix</keyword>
<dbReference type="Gene3D" id="2.40.50.100">
    <property type="match status" value="1"/>
</dbReference>
<dbReference type="PRINTS" id="PR01490">
    <property type="entry name" value="RTXTOXIND"/>
</dbReference>
<dbReference type="PROSITE" id="PS00543">
    <property type="entry name" value="HLYD_FAMILY"/>
    <property type="match status" value="1"/>
</dbReference>
<dbReference type="GO" id="GO:0009306">
    <property type="term" value="P:protein secretion"/>
    <property type="evidence" value="ECO:0007669"/>
    <property type="project" value="InterPro"/>
</dbReference>
<dbReference type="RefSeq" id="WP_250696696.1">
    <property type="nucleotide sequence ID" value="NZ_KP119165.1"/>
</dbReference>
<dbReference type="AlphaFoldDB" id="A0A3S6CJL8"/>
<dbReference type="InterPro" id="IPR058982">
    <property type="entry name" value="Beta-barrel_AprE"/>
</dbReference>
<dbReference type="Gene3D" id="2.40.30.170">
    <property type="match status" value="1"/>
</dbReference>
<keyword evidence="13" id="KW-0614">Plasmid</keyword>
<dbReference type="InterPro" id="IPR006144">
    <property type="entry name" value="Secretion_HlyD_CS"/>
</dbReference>
<feature type="coiled-coil region" evidence="10">
    <location>
        <begin position="203"/>
        <end position="325"/>
    </location>
</feature>
<dbReference type="Pfam" id="PF26002">
    <property type="entry name" value="Beta-barrel_AprE"/>
    <property type="match status" value="1"/>
</dbReference>
<dbReference type="NCBIfam" id="TIGR01843">
    <property type="entry name" value="type_I_hlyD"/>
    <property type="match status" value="1"/>
</dbReference>
<dbReference type="Pfam" id="PF25994">
    <property type="entry name" value="HH_AprE"/>
    <property type="match status" value="1"/>
</dbReference>
<dbReference type="InterPro" id="IPR010129">
    <property type="entry name" value="T1SS_HlyD"/>
</dbReference>
<evidence type="ECO:0000259" key="11">
    <source>
        <dbReference type="Pfam" id="PF25994"/>
    </source>
</evidence>
<accession>A0A3S6CJL8</accession>
<keyword evidence="3 9" id="KW-0813">Transport</keyword>
<sequence length="472" mass="53656">MNMKLWIQGISDLVKKYFVVFREAWSIRKSLDAPKRLRDEYDFLPAHLELTEKPVSPLPRIVARTIMIFLVLAILISVFYKVEIVAVAPGQLILNGRSKVIQPLETSRVNKVYVRNGEKVKKGQLLISLSAIGAEAENAQNKSVLAQSRLDEQRLEALLNATENDLPPLMTSPTGPDSERANRLMQAQFIAWTTSREQQQVIIRQKTAEQAAIKSRIAKLEQQKRIIQIKLSDMRSLYKKQAISKHQLLDQENQYVEIINELEVLKSQIREASEAVAHAHNEYRLLKQTFRRDLMEQLNQLRDTIQQVTHELDKNRERLDALQITSPVDGVVQQLATFTQGGVVTTAQTLMVIVPEHDHLDAKIKISNKDIGFVSPGQDVVIKVESFPYTRHGYLHGIVKTVSSEAIEDNQKGLYFDGEIMLLDSVMMVEGKEVRMTSGMNITAEIITGYRRVIDFVLSPIKGTIHESMTER</sequence>
<keyword evidence="8 9" id="KW-0472">Membrane</keyword>
<reference evidence="13" key="1">
    <citation type="submission" date="2014-11" db="EMBL/GenBank/DDBJ databases">
        <title>Complete sequence of the conjugative pEC598 plasmid of avian pathogenic Escherichia coli QT598.</title>
        <authorList>
            <person name="Garenaux A."/>
            <person name="Veyrier F."/>
            <person name="Dozois C."/>
        </authorList>
    </citation>
    <scope>NUCLEOTIDE SEQUENCE</scope>
    <source>
        <strain evidence="13">QT598</strain>
        <plasmid evidence="13">pEC598</plasmid>
    </source>
</reference>
<feature type="domain" description="AprE-like long alpha-helical hairpin" evidence="11">
    <location>
        <begin position="134"/>
        <end position="316"/>
    </location>
</feature>
<evidence type="ECO:0000256" key="5">
    <source>
        <dbReference type="ARBA" id="ARBA00022519"/>
    </source>
</evidence>
<evidence type="ECO:0000256" key="8">
    <source>
        <dbReference type="ARBA" id="ARBA00023136"/>
    </source>
</evidence>
<evidence type="ECO:0000256" key="6">
    <source>
        <dbReference type="ARBA" id="ARBA00022692"/>
    </source>
</evidence>
<evidence type="ECO:0000256" key="2">
    <source>
        <dbReference type="ARBA" id="ARBA00009477"/>
    </source>
</evidence>
<evidence type="ECO:0000259" key="12">
    <source>
        <dbReference type="Pfam" id="PF26002"/>
    </source>
</evidence>
<evidence type="ECO:0000256" key="10">
    <source>
        <dbReference type="SAM" id="Coils"/>
    </source>
</evidence>
<keyword evidence="10" id="KW-0175">Coiled coil</keyword>
<evidence type="ECO:0000256" key="1">
    <source>
        <dbReference type="ARBA" id="ARBA00004377"/>
    </source>
</evidence>
<organism evidence="13">
    <name type="scientific">Escherichia coli</name>
    <dbReference type="NCBI Taxonomy" id="562"/>
    <lineage>
        <taxon>Bacteria</taxon>
        <taxon>Pseudomonadati</taxon>
        <taxon>Pseudomonadota</taxon>
        <taxon>Gammaproteobacteria</taxon>
        <taxon>Enterobacterales</taxon>
        <taxon>Enterobacteriaceae</taxon>
        <taxon>Escherichia</taxon>
    </lineage>
</organism>
<evidence type="ECO:0000256" key="4">
    <source>
        <dbReference type="ARBA" id="ARBA00022475"/>
    </source>
</evidence>
<keyword evidence="4 9" id="KW-1003">Cell membrane</keyword>
<keyword evidence="5 9" id="KW-0997">Cell inner membrane</keyword>
<evidence type="ECO:0000256" key="7">
    <source>
        <dbReference type="ARBA" id="ARBA00022989"/>
    </source>
</evidence>
<evidence type="ECO:0000256" key="9">
    <source>
        <dbReference type="RuleBase" id="RU365093"/>
    </source>
</evidence>
<dbReference type="PANTHER" id="PTHR30386:SF27">
    <property type="entry name" value="MEMBRANE FUSION PROTEIN (MFP) FAMILY PROTEIN"/>
    <property type="match status" value="1"/>
</dbReference>
<comment type="subcellular location">
    <subcellularLocation>
        <location evidence="1 9">Cell inner membrane</location>
        <topology evidence="1 9">Single-pass membrane protein</topology>
    </subcellularLocation>
</comment>
<feature type="domain" description="AprE-like beta-barrel" evidence="12">
    <location>
        <begin position="362"/>
        <end position="449"/>
    </location>
</feature>
<dbReference type="EMBL" id="KP119165">
    <property type="protein sequence ID" value="AKG46891.1"/>
    <property type="molecule type" value="Genomic_DNA"/>
</dbReference>
<keyword evidence="6 9" id="KW-0812">Transmembrane</keyword>
<comment type="similarity">
    <text evidence="2 9">Belongs to the membrane fusion protein (MFP) (TC 8.A.1) family.</text>
</comment>
<evidence type="ECO:0000313" key="13">
    <source>
        <dbReference type="EMBL" id="AKG46891.1"/>
    </source>
</evidence>
<dbReference type="InterPro" id="IPR050739">
    <property type="entry name" value="MFP"/>
</dbReference>
<geneLocation type="plasmid" evidence="13">
    <name>pEC598</name>
</geneLocation>
<dbReference type="PANTHER" id="PTHR30386">
    <property type="entry name" value="MEMBRANE FUSION SUBUNIT OF EMRAB-TOLC MULTIDRUG EFFLUX PUMP"/>
    <property type="match status" value="1"/>
</dbReference>